<gene>
    <name evidence="3" type="ORF">FV139_00060</name>
</gene>
<organism evidence="3 4">
    <name type="scientific">Parahaliea maris</name>
    <dbReference type="NCBI Taxonomy" id="2716870"/>
    <lineage>
        <taxon>Bacteria</taxon>
        <taxon>Pseudomonadati</taxon>
        <taxon>Pseudomonadota</taxon>
        <taxon>Gammaproteobacteria</taxon>
        <taxon>Cellvibrionales</taxon>
        <taxon>Halieaceae</taxon>
        <taxon>Parahaliea</taxon>
    </lineage>
</organism>
<dbReference type="GO" id="GO:0005829">
    <property type="term" value="C:cytosol"/>
    <property type="evidence" value="ECO:0007669"/>
    <property type="project" value="UniProtKB-ARBA"/>
</dbReference>
<dbReference type="Proteomes" id="UP000321039">
    <property type="component" value="Unassembled WGS sequence"/>
</dbReference>
<feature type="domain" description="NADP-dependent oxidoreductase" evidence="2">
    <location>
        <begin position="15"/>
        <end position="313"/>
    </location>
</feature>
<dbReference type="AlphaFoldDB" id="A0A5C9A4T2"/>
<keyword evidence="1" id="KW-0560">Oxidoreductase</keyword>
<accession>A0A5C9A4T2</accession>
<dbReference type="InterPro" id="IPR036812">
    <property type="entry name" value="NAD(P)_OxRdtase_dom_sf"/>
</dbReference>
<protein>
    <submittedName>
        <fullName evidence="3">Aldo/keto reductase</fullName>
    </submittedName>
</protein>
<evidence type="ECO:0000256" key="1">
    <source>
        <dbReference type="ARBA" id="ARBA00023002"/>
    </source>
</evidence>
<comment type="caution">
    <text evidence="3">The sequence shown here is derived from an EMBL/GenBank/DDBJ whole genome shotgun (WGS) entry which is preliminary data.</text>
</comment>
<dbReference type="InterPro" id="IPR050523">
    <property type="entry name" value="AKR_Detox_Biosynth"/>
</dbReference>
<evidence type="ECO:0000313" key="3">
    <source>
        <dbReference type="EMBL" id="TXS95943.1"/>
    </source>
</evidence>
<dbReference type="SUPFAM" id="SSF51430">
    <property type="entry name" value="NAD(P)-linked oxidoreductase"/>
    <property type="match status" value="1"/>
</dbReference>
<sequence length="316" mass="34061">MKKVSLGNSDIAIAPLVFGGNIFGWTVDKTQSFALLDALVDQGVNMVDTANVYSAWVPGHQGGESESIIGDWLQSSGKREQVVLASKVGMPMGDGSSGLSAANIVRSADASLKRLKTDYIDVYYAHLDDRDTPFAESLEAFQTLIESGKVRAIASSNYDADRLAECLQVAWDNGLPRFVAHQPEYNLYDRRGYEGKLEKVCKENGLGVVSYFSLASGFLSGKYRTAEDLASSARRTMVDKYLTDRGLAILAALDTIANRNQATLAATALAWIIHRDSVTAPIASATSMEQLQELVNGATLALSEDDMAMLNAASDD</sequence>
<dbReference type="RefSeq" id="WP_148066213.1">
    <property type="nucleotide sequence ID" value="NZ_VRZA01000001.1"/>
</dbReference>
<keyword evidence="4" id="KW-1185">Reference proteome</keyword>
<dbReference type="InterPro" id="IPR023210">
    <property type="entry name" value="NADP_OxRdtase_dom"/>
</dbReference>
<evidence type="ECO:0000313" key="4">
    <source>
        <dbReference type="Proteomes" id="UP000321039"/>
    </source>
</evidence>
<dbReference type="PANTHER" id="PTHR43364:SF6">
    <property type="entry name" value="OXIDOREDUCTASE-RELATED"/>
    <property type="match status" value="1"/>
</dbReference>
<dbReference type="EMBL" id="VRZA01000001">
    <property type="protein sequence ID" value="TXS95943.1"/>
    <property type="molecule type" value="Genomic_DNA"/>
</dbReference>
<dbReference type="Pfam" id="PF00248">
    <property type="entry name" value="Aldo_ket_red"/>
    <property type="match status" value="1"/>
</dbReference>
<name>A0A5C9A4T2_9GAMM</name>
<dbReference type="CDD" id="cd19081">
    <property type="entry name" value="AKR_AKR9C1"/>
    <property type="match status" value="1"/>
</dbReference>
<dbReference type="InterPro" id="IPR020471">
    <property type="entry name" value="AKR"/>
</dbReference>
<dbReference type="FunFam" id="3.20.20.100:FF:000004">
    <property type="entry name" value="Oxidoreductase, aldo/keto reductase"/>
    <property type="match status" value="1"/>
</dbReference>
<dbReference type="Gene3D" id="3.20.20.100">
    <property type="entry name" value="NADP-dependent oxidoreductase domain"/>
    <property type="match status" value="1"/>
</dbReference>
<dbReference type="PRINTS" id="PR00069">
    <property type="entry name" value="ALDKETRDTASE"/>
</dbReference>
<reference evidence="3 4" key="1">
    <citation type="submission" date="2019-08" db="EMBL/GenBank/DDBJ databases">
        <title>Parahaliea maris sp. nov., isolated from the surface seawater.</title>
        <authorList>
            <person name="Liu Y."/>
        </authorList>
    </citation>
    <scope>NUCLEOTIDE SEQUENCE [LARGE SCALE GENOMIC DNA]</scope>
    <source>
        <strain evidence="3 4">HSLHS9</strain>
    </source>
</reference>
<dbReference type="GO" id="GO:0016491">
    <property type="term" value="F:oxidoreductase activity"/>
    <property type="evidence" value="ECO:0007669"/>
    <property type="project" value="UniProtKB-KW"/>
</dbReference>
<proteinExistence type="predicted"/>
<dbReference type="PANTHER" id="PTHR43364">
    <property type="entry name" value="NADH-SPECIFIC METHYLGLYOXAL REDUCTASE-RELATED"/>
    <property type="match status" value="1"/>
</dbReference>
<evidence type="ECO:0000259" key="2">
    <source>
        <dbReference type="Pfam" id="PF00248"/>
    </source>
</evidence>